<dbReference type="Pfam" id="PF15630">
    <property type="entry name" value="CENP-S"/>
    <property type="match status" value="1"/>
</dbReference>
<dbReference type="Proteomes" id="UP001461498">
    <property type="component" value="Unassembled WGS sequence"/>
</dbReference>
<keyword evidence="4" id="KW-0238">DNA-binding</keyword>
<dbReference type="AlphaFoldDB" id="A0AAW1CUA0"/>
<dbReference type="GO" id="GO:0006281">
    <property type="term" value="P:DNA repair"/>
    <property type="evidence" value="ECO:0007669"/>
    <property type="project" value="UniProtKB-KW"/>
</dbReference>
<evidence type="ECO:0000256" key="1">
    <source>
        <dbReference type="ARBA" id="ARBA00006612"/>
    </source>
</evidence>
<gene>
    <name evidence="8" type="ORF">O3M35_012518</name>
    <name evidence="7" type="ORF">O3M35_013159</name>
</gene>
<feature type="region of interest" description="Disordered" evidence="6">
    <location>
        <begin position="93"/>
        <end position="121"/>
    </location>
</feature>
<feature type="compositionally biased region" description="Basic and acidic residues" evidence="6">
    <location>
        <begin position="112"/>
        <end position="121"/>
    </location>
</feature>
<evidence type="ECO:0000256" key="6">
    <source>
        <dbReference type="SAM" id="MobiDB-lite"/>
    </source>
</evidence>
<evidence type="ECO:0000313" key="7">
    <source>
        <dbReference type="EMBL" id="KAK9496573.1"/>
    </source>
</evidence>
<dbReference type="GO" id="GO:0003677">
    <property type="term" value="F:DNA binding"/>
    <property type="evidence" value="ECO:0007669"/>
    <property type="project" value="UniProtKB-KW"/>
</dbReference>
<keyword evidence="3" id="KW-0227">DNA damage</keyword>
<dbReference type="EMBL" id="JAPXFL010000070">
    <property type="protein sequence ID" value="KAK9496573.1"/>
    <property type="molecule type" value="Genomic_DNA"/>
</dbReference>
<dbReference type="GO" id="GO:0046982">
    <property type="term" value="F:protein heterodimerization activity"/>
    <property type="evidence" value="ECO:0007669"/>
    <property type="project" value="InterPro"/>
</dbReference>
<evidence type="ECO:0000256" key="3">
    <source>
        <dbReference type="ARBA" id="ARBA00022763"/>
    </source>
</evidence>
<evidence type="ECO:0000313" key="9">
    <source>
        <dbReference type="Proteomes" id="UP001461498"/>
    </source>
</evidence>
<protein>
    <recommendedName>
        <fullName evidence="2">Centromere protein S</fullName>
    </recommendedName>
</protein>
<evidence type="ECO:0000313" key="8">
    <source>
        <dbReference type="EMBL" id="KAK9501877.1"/>
    </source>
</evidence>
<dbReference type="InterPro" id="IPR029003">
    <property type="entry name" value="CENP-S/Mhf1"/>
</dbReference>
<reference evidence="8 9" key="1">
    <citation type="submission" date="2022-12" db="EMBL/GenBank/DDBJ databases">
        <title>Chromosome-level genome assembly of true bugs.</title>
        <authorList>
            <person name="Ma L."/>
            <person name="Li H."/>
        </authorList>
    </citation>
    <scope>NUCLEOTIDE SEQUENCE [LARGE SCALE GENOMIC DNA]</scope>
    <source>
        <strain evidence="8">Lab_2022b</strain>
    </source>
</reference>
<dbReference type="Gene3D" id="1.10.20.10">
    <property type="entry name" value="Histone, subunit A"/>
    <property type="match status" value="1"/>
</dbReference>
<keyword evidence="9" id="KW-1185">Reference proteome</keyword>
<dbReference type="EMBL" id="JAPXFL010000009">
    <property type="protein sequence ID" value="KAK9501877.1"/>
    <property type="molecule type" value="Genomic_DNA"/>
</dbReference>
<dbReference type="PANTHER" id="PTHR22980">
    <property type="entry name" value="CORTISTATIN"/>
    <property type="match status" value="1"/>
</dbReference>
<organism evidence="8 9">
    <name type="scientific">Rhynocoris fuscipes</name>
    <dbReference type="NCBI Taxonomy" id="488301"/>
    <lineage>
        <taxon>Eukaryota</taxon>
        <taxon>Metazoa</taxon>
        <taxon>Ecdysozoa</taxon>
        <taxon>Arthropoda</taxon>
        <taxon>Hexapoda</taxon>
        <taxon>Insecta</taxon>
        <taxon>Pterygota</taxon>
        <taxon>Neoptera</taxon>
        <taxon>Paraneoptera</taxon>
        <taxon>Hemiptera</taxon>
        <taxon>Heteroptera</taxon>
        <taxon>Panheteroptera</taxon>
        <taxon>Cimicomorpha</taxon>
        <taxon>Reduviidae</taxon>
        <taxon>Harpactorinae</taxon>
        <taxon>Harpactorini</taxon>
        <taxon>Rhynocoris</taxon>
    </lineage>
</organism>
<dbReference type="SUPFAM" id="SSF47113">
    <property type="entry name" value="Histone-fold"/>
    <property type="match status" value="1"/>
</dbReference>
<dbReference type="PANTHER" id="PTHR22980:SF0">
    <property type="entry name" value="CENTROMERE PROTEIN S"/>
    <property type="match status" value="1"/>
</dbReference>
<comment type="caution">
    <text evidence="8">The sequence shown here is derived from an EMBL/GenBank/DDBJ whole genome shotgun (WGS) entry which is preliminary data.</text>
</comment>
<dbReference type="CDD" id="cd22919">
    <property type="entry name" value="HFD_CENP-S"/>
    <property type="match status" value="1"/>
</dbReference>
<sequence length="121" mass="14211">MSENLEDMNDEEKLKLSVFHAVSKASDEISLDCVDNCTFTPEAKALLTEFIWKKLSLYAEDLEAFCNHAKRSNINEDDVKLLFRRNPKLLEEFTKIDQEEPENKGQKRKRKKEENDKTENE</sequence>
<proteinExistence type="inferred from homology"/>
<feature type="compositionally biased region" description="Basic and acidic residues" evidence="6">
    <location>
        <begin position="93"/>
        <end position="105"/>
    </location>
</feature>
<dbReference type="GO" id="GO:0071821">
    <property type="term" value="C:FANCM-MHF complex"/>
    <property type="evidence" value="ECO:0007669"/>
    <property type="project" value="InterPro"/>
</dbReference>
<evidence type="ECO:0000256" key="5">
    <source>
        <dbReference type="ARBA" id="ARBA00023204"/>
    </source>
</evidence>
<name>A0AAW1CUA0_9HEMI</name>
<accession>A0AAW1CUA0</accession>
<comment type="similarity">
    <text evidence="1">Belongs to the TAF9 family. CENP-S/MHF1 subfamily.</text>
</comment>
<keyword evidence="5" id="KW-0234">DNA repair</keyword>
<evidence type="ECO:0000256" key="2">
    <source>
        <dbReference type="ARBA" id="ARBA00016400"/>
    </source>
</evidence>
<dbReference type="GO" id="GO:0000712">
    <property type="term" value="P:resolution of meiotic recombination intermediates"/>
    <property type="evidence" value="ECO:0007669"/>
    <property type="project" value="TreeGrafter"/>
</dbReference>
<dbReference type="GO" id="GO:0003682">
    <property type="term" value="F:chromatin binding"/>
    <property type="evidence" value="ECO:0007669"/>
    <property type="project" value="TreeGrafter"/>
</dbReference>
<evidence type="ECO:0000256" key="4">
    <source>
        <dbReference type="ARBA" id="ARBA00023125"/>
    </source>
</evidence>
<dbReference type="InterPro" id="IPR009072">
    <property type="entry name" value="Histone-fold"/>
</dbReference>
<dbReference type="GO" id="GO:0031297">
    <property type="term" value="P:replication fork processing"/>
    <property type="evidence" value="ECO:0007669"/>
    <property type="project" value="TreeGrafter"/>
</dbReference>